<dbReference type="Gene3D" id="1.20.58.1250">
    <property type="entry name" value="Tubulin Binding Cofactor C, N-terminal domain"/>
    <property type="match status" value="1"/>
</dbReference>
<evidence type="ECO:0000259" key="3">
    <source>
        <dbReference type="Pfam" id="PF16752"/>
    </source>
</evidence>
<protein>
    <recommendedName>
        <fullName evidence="3">Tubulin-specific chaperone C N-terminal domain-containing protein</fullName>
    </recommendedName>
</protein>
<dbReference type="InterPro" id="IPR031925">
    <property type="entry name" value="TBCC_N"/>
</dbReference>
<dbReference type="Pfam" id="PF16752">
    <property type="entry name" value="TBCC_N"/>
    <property type="match status" value="1"/>
</dbReference>
<dbReference type="PANTHER" id="PTHR15139">
    <property type="entry name" value="TUBULIN FOLDING COFACTOR C"/>
    <property type="match status" value="1"/>
</dbReference>
<accession>A0A9Q1LQ31</accession>
<dbReference type="AlphaFoldDB" id="A0A9Q1LQ31"/>
<evidence type="ECO:0000256" key="1">
    <source>
        <dbReference type="ARBA" id="ARBA00004496"/>
    </source>
</evidence>
<proteinExistence type="predicted"/>
<dbReference type="InterPro" id="IPR038397">
    <property type="entry name" value="TBCC_N_sf"/>
</dbReference>
<dbReference type="Proteomes" id="UP001152561">
    <property type="component" value="Unassembled WGS sequence"/>
</dbReference>
<dbReference type="OrthoDB" id="194775at2759"/>
<evidence type="ECO:0000256" key="2">
    <source>
        <dbReference type="ARBA" id="ARBA00022490"/>
    </source>
</evidence>
<dbReference type="GO" id="GO:0007021">
    <property type="term" value="P:tubulin complex assembly"/>
    <property type="evidence" value="ECO:0007669"/>
    <property type="project" value="TreeGrafter"/>
</dbReference>
<dbReference type="GO" id="GO:0007023">
    <property type="term" value="P:post-chaperonin tubulin folding pathway"/>
    <property type="evidence" value="ECO:0007669"/>
    <property type="project" value="InterPro"/>
</dbReference>
<keyword evidence="5" id="KW-1185">Reference proteome</keyword>
<dbReference type="GO" id="GO:0015631">
    <property type="term" value="F:tubulin binding"/>
    <property type="evidence" value="ECO:0007669"/>
    <property type="project" value="InterPro"/>
</dbReference>
<organism evidence="4 5">
    <name type="scientific">Anisodus acutangulus</name>
    <dbReference type="NCBI Taxonomy" id="402998"/>
    <lineage>
        <taxon>Eukaryota</taxon>
        <taxon>Viridiplantae</taxon>
        <taxon>Streptophyta</taxon>
        <taxon>Embryophyta</taxon>
        <taxon>Tracheophyta</taxon>
        <taxon>Spermatophyta</taxon>
        <taxon>Magnoliopsida</taxon>
        <taxon>eudicotyledons</taxon>
        <taxon>Gunneridae</taxon>
        <taxon>Pentapetalae</taxon>
        <taxon>asterids</taxon>
        <taxon>lamiids</taxon>
        <taxon>Solanales</taxon>
        <taxon>Solanaceae</taxon>
        <taxon>Solanoideae</taxon>
        <taxon>Hyoscyameae</taxon>
        <taxon>Anisodus</taxon>
    </lineage>
</organism>
<keyword evidence="2" id="KW-0963">Cytoplasm</keyword>
<name>A0A9Q1LQ31_9SOLA</name>
<dbReference type="GO" id="GO:0005737">
    <property type="term" value="C:cytoplasm"/>
    <property type="evidence" value="ECO:0007669"/>
    <property type="project" value="UniProtKB-SubCell"/>
</dbReference>
<feature type="domain" description="Tubulin-specific chaperone C N-terminal" evidence="3">
    <location>
        <begin position="2"/>
        <end position="47"/>
    </location>
</feature>
<dbReference type="PANTHER" id="PTHR15139:SF0">
    <property type="entry name" value="TUBULIN-SPECIFIC CHAPERONE C"/>
    <property type="match status" value="1"/>
</dbReference>
<sequence length="199" mass="22604">MSVANLEKLVAENTYTFSSYEVRTCLKTITDLKQFVEQVTGEVTPRKKFSFKNKSTKKITTTQNDVVSEVPIRVENNSPNVDSNNSVFSVLDSPGFRGKENEVLVKEFNRGNNEEIREFVLSDLRGCDVRLMGSVRALFVHKPIDCKIKAGVYNLWDHLRKLTGNEEATDLERLLLMLLQVHQTNNSLFTVIPSYGVDI</sequence>
<dbReference type="InterPro" id="IPR027684">
    <property type="entry name" value="TBCC"/>
</dbReference>
<comment type="caution">
    <text evidence="4">The sequence shown here is derived from an EMBL/GenBank/DDBJ whole genome shotgun (WGS) entry which is preliminary data.</text>
</comment>
<evidence type="ECO:0000313" key="4">
    <source>
        <dbReference type="EMBL" id="KAJ8542096.1"/>
    </source>
</evidence>
<evidence type="ECO:0000313" key="5">
    <source>
        <dbReference type="Proteomes" id="UP001152561"/>
    </source>
</evidence>
<gene>
    <name evidence="4" type="ORF">K7X08_016962</name>
</gene>
<comment type="subcellular location">
    <subcellularLocation>
        <location evidence="1">Cytoplasm</location>
    </subcellularLocation>
</comment>
<dbReference type="EMBL" id="JAJAGQ010000015">
    <property type="protein sequence ID" value="KAJ8542096.1"/>
    <property type="molecule type" value="Genomic_DNA"/>
</dbReference>
<reference evidence="5" key="1">
    <citation type="journal article" date="2023" name="Proc. Natl. Acad. Sci. U.S.A.">
        <title>Genomic and structural basis for evolution of tropane alkaloid biosynthesis.</title>
        <authorList>
            <person name="Wanga Y.-J."/>
            <person name="Taina T."/>
            <person name="Yua J.-Y."/>
            <person name="Lia J."/>
            <person name="Xua B."/>
            <person name="Chenc J."/>
            <person name="D'Auriad J.C."/>
            <person name="Huanga J.-P."/>
            <person name="Huanga S.-X."/>
        </authorList>
    </citation>
    <scope>NUCLEOTIDE SEQUENCE [LARGE SCALE GENOMIC DNA]</scope>
    <source>
        <strain evidence="5">cv. KIB-2019</strain>
    </source>
</reference>